<dbReference type="GO" id="GO:0020037">
    <property type="term" value="F:heme binding"/>
    <property type="evidence" value="ECO:0007669"/>
    <property type="project" value="InterPro"/>
</dbReference>
<comment type="caution">
    <text evidence="18">The sequence shown here is derived from an EMBL/GenBank/DDBJ whole genome shotgun (WGS) entry which is preliminary data.</text>
</comment>
<keyword evidence="10 16" id="KW-1133">Transmembrane helix</keyword>
<sequence length="303" mass="33833">MNSFSTRSRLFEVIFRFKQPKANLSWKDIKSSLWTRVLLIGSVTTAGLVGLATPVFASSLEAHPASLPWPHKGFISSFDHSAVRRGYQVYKEVCSACHSMKYLYYRQLVNAVLTEDEAKAEAAEASFEDGPDDSGNMYQRPGRLTDVLPSPYPNPEAARAANNGAYPPDLSYIVKAREGGEDYVFHLLTGYCDPPPGRVVAEGQYYNPYFPGGAIGMARVLYDELIEYQDGTPATTSQMAKDVVSFLCWSADKNHDQRKRFLLKALVVLSIGVVVVGISKRKRWSGIKSRKLMYKNRPMPKDV</sequence>
<dbReference type="Gene3D" id="1.20.5.100">
    <property type="entry name" value="Cytochrome c1, transmembrane anchor, C-terminal"/>
    <property type="match status" value="1"/>
</dbReference>
<dbReference type="InterPro" id="IPR021157">
    <property type="entry name" value="Cyt_c1_TM_anchor_C"/>
</dbReference>
<dbReference type="Gene3D" id="1.10.760.10">
    <property type="entry name" value="Cytochrome c-like domain"/>
    <property type="match status" value="1"/>
</dbReference>
<dbReference type="GO" id="GO:0006122">
    <property type="term" value="P:mitochondrial electron transport, ubiquinol to cytochrome c"/>
    <property type="evidence" value="ECO:0007669"/>
    <property type="project" value="TreeGrafter"/>
</dbReference>
<evidence type="ECO:0000313" key="18">
    <source>
        <dbReference type="EMBL" id="CAL5134424.1"/>
    </source>
</evidence>
<dbReference type="PROSITE" id="PS51007">
    <property type="entry name" value="CYTC"/>
    <property type="match status" value="1"/>
</dbReference>
<evidence type="ECO:0000256" key="10">
    <source>
        <dbReference type="ARBA" id="ARBA00022989"/>
    </source>
</evidence>
<evidence type="ECO:0000256" key="2">
    <source>
        <dbReference type="ARBA" id="ARBA00006488"/>
    </source>
</evidence>
<evidence type="ECO:0000256" key="12">
    <source>
        <dbReference type="ARBA" id="ARBA00023128"/>
    </source>
</evidence>
<evidence type="ECO:0000256" key="1">
    <source>
        <dbReference type="ARBA" id="ARBA00004273"/>
    </source>
</evidence>
<dbReference type="SUPFAM" id="SSF46626">
    <property type="entry name" value="Cytochrome c"/>
    <property type="match status" value="1"/>
</dbReference>
<keyword evidence="11 14" id="KW-0408">Iron</keyword>
<dbReference type="SUPFAM" id="SSF81496">
    <property type="entry name" value="Cytochrome c1 subunit of cytochrome bc1 complex (Ubiquinol-cytochrome c reductase), transmembrane anchor"/>
    <property type="match status" value="1"/>
</dbReference>
<evidence type="ECO:0000256" key="6">
    <source>
        <dbReference type="ARBA" id="ARBA00022692"/>
    </source>
</evidence>
<dbReference type="InterPro" id="IPR002326">
    <property type="entry name" value="Cyt_c1"/>
</dbReference>
<keyword evidence="13 16" id="KW-0472">Membrane</keyword>
<keyword evidence="6 16" id="KW-0812">Transmembrane</keyword>
<evidence type="ECO:0000256" key="7">
    <source>
        <dbReference type="ARBA" id="ARBA00022723"/>
    </source>
</evidence>
<dbReference type="GO" id="GO:0046872">
    <property type="term" value="F:metal ion binding"/>
    <property type="evidence" value="ECO:0007669"/>
    <property type="project" value="UniProtKB-KW"/>
</dbReference>
<dbReference type="PANTHER" id="PTHR10266">
    <property type="entry name" value="CYTOCHROME C1"/>
    <property type="match status" value="1"/>
</dbReference>
<dbReference type="PRINTS" id="PR00603">
    <property type="entry name" value="CYTOCHROMEC1"/>
</dbReference>
<feature type="region of interest" description="Disordered" evidence="15">
    <location>
        <begin position="123"/>
        <end position="142"/>
    </location>
</feature>
<feature type="domain" description="Cytochrome c" evidence="17">
    <location>
        <begin position="81"/>
        <end position="233"/>
    </location>
</feature>
<gene>
    <name evidence="18" type="ORF">CDAUBV1_LOCUS7806</name>
</gene>
<comment type="subcellular location">
    <subcellularLocation>
        <location evidence="1">Mitochondrion inner membrane</location>
    </subcellularLocation>
</comment>
<feature type="binding site" description="covalent" evidence="14">
    <location>
        <position position="98"/>
    </location>
    <ligand>
        <name>heme c</name>
        <dbReference type="ChEBI" id="CHEBI:61717"/>
    </ligand>
</feature>
<protein>
    <recommendedName>
        <fullName evidence="17">Cytochrome c domain-containing protein</fullName>
    </recommendedName>
</protein>
<comment type="cofactor">
    <cofactor evidence="14">
        <name>heme c</name>
        <dbReference type="ChEBI" id="CHEBI:61717"/>
    </cofactor>
    <text evidence="14">Binds 1 heme c group covalently per subunit.</text>
</comment>
<evidence type="ECO:0000256" key="5">
    <source>
        <dbReference type="ARBA" id="ARBA00022660"/>
    </source>
</evidence>
<comment type="similarity">
    <text evidence="2">Belongs to the cytochrome c family.</text>
</comment>
<feature type="transmembrane region" description="Helical" evidence="16">
    <location>
        <begin position="261"/>
        <end position="279"/>
    </location>
</feature>
<keyword evidence="7 14" id="KW-0479">Metal-binding</keyword>
<feature type="binding site" description="covalent" evidence="14">
    <location>
        <position position="217"/>
    </location>
    <ligand>
        <name>heme c</name>
        <dbReference type="ChEBI" id="CHEBI:61717"/>
    </ligand>
</feature>
<dbReference type="InterPro" id="IPR036909">
    <property type="entry name" value="Cyt_c-like_dom_sf"/>
</dbReference>
<evidence type="ECO:0000256" key="16">
    <source>
        <dbReference type="SAM" id="Phobius"/>
    </source>
</evidence>
<keyword evidence="12" id="KW-0496">Mitochondrion</keyword>
<dbReference type="FunFam" id="1.10.760.10:FF:000002">
    <property type="entry name" value="Cytochrome c1, heme protein"/>
    <property type="match status" value="1"/>
</dbReference>
<dbReference type="EMBL" id="CAXLJL010000201">
    <property type="protein sequence ID" value="CAL5134424.1"/>
    <property type="molecule type" value="Genomic_DNA"/>
</dbReference>
<feature type="binding site" description="covalent" evidence="14">
    <location>
        <position position="94"/>
    </location>
    <ligand>
        <name>heme c</name>
        <dbReference type="ChEBI" id="CHEBI:61717"/>
    </ligand>
</feature>
<dbReference type="InterPro" id="IPR009056">
    <property type="entry name" value="Cyt_c-like_dom"/>
</dbReference>
<evidence type="ECO:0000256" key="11">
    <source>
        <dbReference type="ARBA" id="ARBA00023004"/>
    </source>
</evidence>
<dbReference type="Pfam" id="PF02167">
    <property type="entry name" value="Cytochrom_C1"/>
    <property type="match status" value="1"/>
</dbReference>
<evidence type="ECO:0000313" key="19">
    <source>
        <dbReference type="Proteomes" id="UP001497525"/>
    </source>
</evidence>
<evidence type="ECO:0000256" key="9">
    <source>
        <dbReference type="ARBA" id="ARBA00022982"/>
    </source>
</evidence>
<evidence type="ECO:0000256" key="3">
    <source>
        <dbReference type="ARBA" id="ARBA00022448"/>
    </source>
</evidence>
<evidence type="ECO:0000256" key="4">
    <source>
        <dbReference type="ARBA" id="ARBA00022617"/>
    </source>
</evidence>
<keyword evidence="8" id="KW-0999">Mitochondrion inner membrane</keyword>
<keyword evidence="3" id="KW-0813">Transport</keyword>
<keyword evidence="4 14" id="KW-0349">Heme</keyword>
<evidence type="ECO:0000256" key="8">
    <source>
        <dbReference type="ARBA" id="ARBA00022792"/>
    </source>
</evidence>
<reference evidence="18" key="1">
    <citation type="submission" date="2024-06" db="EMBL/GenBank/DDBJ databases">
        <authorList>
            <person name="Liu X."/>
            <person name="Lenzi L."/>
            <person name="Haldenby T S."/>
            <person name="Uol C."/>
        </authorList>
    </citation>
    <scope>NUCLEOTIDE SEQUENCE</scope>
</reference>
<evidence type="ECO:0000259" key="17">
    <source>
        <dbReference type="PROSITE" id="PS51007"/>
    </source>
</evidence>
<dbReference type="GO" id="GO:0005743">
    <property type="term" value="C:mitochondrial inner membrane"/>
    <property type="evidence" value="ECO:0007669"/>
    <property type="project" value="UniProtKB-SubCell"/>
</dbReference>
<dbReference type="Proteomes" id="UP001497525">
    <property type="component" value="Unassembled WGS sequence"/>
</dbReference>
<feature type="binding site" description="covalent" evidence="14">
    <location>
        <position position="97"/>
    </location>
    <ligand>
        <name>heme c</name>
        <dbReference type="ChEBI" id="CHEBI:61717"/>
    </ligand>
</feature>
<evidence type="ECO:0000256" key="15">
    <source>
        <dbReference type="SAM" id="MobiDB-lite"/>
    </source>
</evidence>
<dbReference type="AlphaFoldDB" id="A0AAV2TBG6"/>
<evidence type="ECO:0000256" key="14">
    <source>
        <dbReference type="PIRSR" id="PIRSR602326-1"/>
    </source>
</evidence>
<evidence type="ECO:0000256" key="13">
    <source>
        <dbReference type="ARBA" id="ARBA00023136"/>
    </source>
</evidence>
<dbReference type="GO" id="GO:0009055">
    <property type="term" value="F:electron transfer activity"/>
    <property type="evidence" value="ECO:0007669"/>
    <property type="project" value="InterPro"/>
</dbReference>
<name>A0AAV2TBG6_CALDB</name>
<organism evidence="18 19">
    <name type="scientific">Calicophoron daubneyi</name>
    <name type="common">Rumen fluke</name>
    <name type="synonym">Paramphistomum daubneyi</name>
    <dbReference type="NCBI Taxonomy" id="300641"/>
    <lineage>
        <taxon>Eukaryota</taxon>
        <taxon>Metazoa</taxon>
        <taxon>Spiralia</taxon>
        <taxon>Lophotrochozoa</taxon>
        <taxon>Platyhelminthes</taxon>
        <taxon>Trematoda</taxon>
        <taxon>Digenea</taxon>
        <taxon>Plagiorchiida</taxon>
        <taxon>Pronocephalata</taxon>
        <taxon>Paramphistomoidea</taxon>
        <taxon>Paramphistomidae</taxon>
        <taxon>Calicophoron</taxon>
    </lineage>
</organism>
<accession>A0AAV2TBG6</accession>
<dbReference type="PANTHER" id="PTHR10266:SF3">
    <property type="entry name" value="CYTOCHROME C1, HEME PROTEIN, MITOCHONDRIAL"/>
    <property type="match status" value="1"/>
</dbReference>
<keyword evidence="9" id="KW-0249">Electron transport</keyword>
<keyword evidence="5" id="KW-0679">Respiratory chain</keyword>
<proteinExistence type="inferred from homology"/>